<proteinExistence type="predicted"/>
<accession>A0A653A7Q2</accession>
<sequence length="92" mass="10395">MCGDIQVASAQTLDRLDIGQKSSFPDWRLSPNAKSFPDGYELFSPGNAVPAQFRHQCVRQFVRRTLRYRGNPSFADSAVVRPPRASKRKKGR</sequence>
<evidence type="ECO:0000256" key="1">
    <source>
        <dbReference type="SAM" id="MobiDB-lite"/>
    </source>
</evidence>
<feature type="region of interest" description="Disordered" evidence="1">
    <location>
        <begin position="73"/>
        <end position="92"/>
    </location>
</feature>
<reference evidence="2" key="1">
    <citation type="submission" date="2018-07" db="EMBL/GenBank/DDBJ databases">
        <authorList>
            <consortium name="Genoscope - CEA"/>
            <person name="William W."/>
        </authorList>
    </citation>
    <scope>NUCLEOTIDE SEQUENCE</scope>
    <source>
        <strain evidence="2">IK1</strain>
    </source>
</reference>
<dbReference type="AlphaFoldDB" id="A0A653A7Q2"/>
<name>A0A653A7Q2_UNCDX</name>
<gene>
    <name evidence="2" type="ORF">TRIP_B330192</name>
</gene>
<evidence type="ECO:0000313" key="2">
    <source>
        <dbReference type="EMBL" id="VBB44014.1"/>
    </source>
</evidence>
<organism evidence="2">
    <name type="scientific">Uncultured Desulfatiglans sp</name>
    <dbReference type="NCBI Taxonomy" id="1748965"/>
    <lineage>
        <taxon>Bacteria</taxon>
        <taxon>Pseudomonadati</taxon>
        <taxon>Thermodesulfobacteriota</taxon>
        <taxon>Desulfobacteria</taxon>
        <taxon>Desulfatiglandales</taxon>
        <taxon>Desulfatiglandaceae</taxon>
        <taxon>Desulfatiglans</taxon>
        <taxon>environmental samples</taxon>
    </lineage>
</organism>
<dbReference type="EMBL" id="UPXX01000027">
    <property type="protein sequence ID" value="VBB44014.1"/>
    <property type="molecule type" value="Genomic_DNA"/>
</dbReference>
<protein>
    <submittedName>
        <fullName evidence="2">Uncharacterized protein</fullName>
    </submittedName>
</protein>